<keyword evidence="3" id="KW-1185">Reference proteome</keyword>
<evidence type="ECO:0000313" key="3">
    <source>
        <dbReference type="Proteomes" id="UP001202328"/>
    </source>
</evidence>
<dbReference type="Proteomes" id="UP001202328">
    <property type="component" value="Unassembled WGS sequence"/>
</dbReference>
<proteinExistence type="predicted"/>
<dbReference type="AlphaFoldDB" id="A0AAD4SNC1"/>
<sequence>MKMASFCSIFVYNVVFLLVSTVCASMDDTSVVGSAFPSLEIGALTDTPFKCDPETGVYTTKTWPPLALCTSCLTYCFGSRDALGTTLLDYKCSFIPPSGKMQCDCCTKKPTPPPPPPCSPPTPSGGQCETGDTYTETTMPTSNCEDCTNWCKTDCSELGGRVIEDKCAIGESKFVRRCKCCCRGGNSGPKLS</sequence>
<evidence type="ECO:0000256" key="1">
    <source>
        <dbReference type="SAM" id="SignalP"/>
    </source>
</evidence>
<dbReference type="EMBL" id="JAJJMB010009474">
    <property type="protein sequence ID" value="KAI3913441.1"/>
    <property type="molecule type" value="Genomic_DNA"/>
</dbReference>
<accession>A0AAD4SNC1</accession>
<organism evidence="2 3">
    <name type="scientific">Papaver atlanticum</name>
    <dbReference type="NCBI Taxonomy" id="357466"/>
    <lineage>
        <taxon>Eukaryota</taxon>
        <taxon>Viridiplantae</taxon>
        <taxon>Streptophyta</taxon>
        <taxon>Embryophyta</taxon>
        <taxon>Tracheophyta</taxon>
        <taxon>Spermatophyta</taxon>
        <taxon>Magnoliopsida</taxon>
        <taxon>Ranunculales</taxon>
        <taxon>Papaveraceae</taxon>
        <taxon>Papaveroideae</taxon>
        <taxon>Papaver</taxon>
    </lineage>
</organism>
<feature type="signal peptide" evidence="1">
    <location>
        <begin position="1"/>
        <end position="24"/>
    </location>
</feature>
<keyword evidence="1" id="KW-0732">Signal</keyword>
<name>A0AAD4SNC1_9MAGN</name>
<reference evidence="2" key="1">
    <citation type="submission" date="2022-04" db="EMBL/GenBank/DDBJ databases">
        <title>A functionally conserved STORR gene fusion in Papaver species that diverged 16.8 million years ago.</title>
        <authorList>
            <person name="Catania T."/>
        </authorList>
    </citation>
    <scope>NUCLEOTIDE SEQUENCE</scope>
    <source>
        <strain evidence="2">S-188037</strain>
    </source>
</reference>
<comment type="caution">
    <text evidence="2">The sequence shown here is derived from an EMBL/GenBank/DDBJ whole genome shotgun (WGS) entry which is preliminary data.</text>
</comment>
<evidence type="ECO:0000313" key="2">
    <source>
        <dbReference type="EMBL" id="KAI3913441.1"/>
    </source>
</evidence>
<gene>
    <name evidence="2" type="ORF">MKW98_003920</name>
</gene>
<feature type="chain" id="PRO_5042055274" evidence="1">
    <location>
        <begin position="25"/>
        <end position="192"/>
    </location>
</feature>
<protein>
    <submittedName>
        <fullName evidence="2">Uncharacterized protein</fullName>
    </submittedName>
</protein>